<feature type="domain" description="FAD-binding PCMH-type" evidence="3">
    <location>
        <begin position="1"/>
        <end position="176"/>
    </location>
</feature>
<evidence type="ECO:0000313" key="4">
    <source>
        <dbReference type="EMBL" id="MCK8786191.1"/>
    </source>
</evidence>
<evidence type="ECO:0000256" key="2">
    <source>
        <dbReference type="ARBA" id="ARBA00023002"/>
    </source>
</evidence>
<dbReference type="PANTHER" id="PTHR43762">
    <property type="entry name" value="L-GULONOLACTONE OXIDASE"/>
    <property type="match status" value="1"/>
</dbReference>
<dbReference type="InterPro" id="IPR007173">
    <property type="entry name" value="ALO_C"/>
</dbReference>
<dbReference type="Pfam" id="PF01565">
    <property type="entry name" value="FAD_binding_4"/>
    <property type="match status" value="1"/>
</dbReference>
<keyword evidence="1" id="KW-0274">FAD</keyword>
<organism evidence="4 5">
    <name type="scientific">Roseomonas acroporae</name>
    <dbReference type="NCBI Taxonomy" id="2937791"/>
    <lineage>
        <taxon>Bacteria</taxon>
        <taxon>Pseudomonadati</taxon>
        <taxon>Pseudomonadota</taxon>
        <taxon>Alphaproteobacteria</taxon>
        <taxon>Acetobacterales</taxon>
        <taxon>Roseomonadaceae</taxon>
        <taxon>Roseomonas</taxon>
    </lineage>
</organism>
<dbReference type="PANTHER" id="PTHR43762:SF1">
    <property type="entry name" value="D-ARABINONO-1,4-LACTONE OXIDASE"/>
    <property type="match status" value="1"/>
</dbReference>
<dbReference type="InterPro" id="IPR016169">
    <property type="entry name" value="FAD-bd_PCMH_sub2"/>
</dbReference>
<accession>A0A9X2BWM0</accession>
<evidence type="ECO:0000256" key="1">
    <source>
        <dbReference type="ARBA" id="ARBA00022827"/>
    </source>
</evidence>
<dbReference type="PROSITE" id="PS51387">
    <property type="entry name" value="FAD_PCMH"/>
    <property type="match status" value="1"/>
</dbReference>
<evidence type="ECO:0000259" key="3">
    <source>
        <dbReference type="PROSITE" id="PS51387"/>
    </source>
</evidence>
<dbReference type="EMBL" id="JALPRX010000076">
    <property type="protein sequence ID" value="MCK8786191.1"/>
    <property type="molecule type" value="Genomic_DNA"/>
</dbReference>
<dbReference type="GO" id="GO:0016020">
    <property type="term" value="C:membrane"/>
    <property type="evidence" value="ECO:0007669"/>
    <property type="project" value="InterPro"/>
</dbReference>
<dbReference type="SUPFAM" id="SSF56176">
    <property type="entry name" value="FAD-binding/transporter-associated domain-like"/>
    <property type="match status" value="1"/>
</dbReference>
<comment type="caution">
    <text evidence="4">The sequence shown here is derived from an EMBL/GenBank/DDBJ whole genome shotgun (WGS) entry which is preliminary data.</text>
</comment>
<reference evidence="4" key="1">
    <citation type="submission" date="2022-04" db="EMBL/GenBank/DDBJ databases">
        <title>Roseomonas acroporae sp. nov., isolated from coral Acropora digitifera.</title>
        <authorList>
            <person name="Sun H."/>
        </authorList>
    </citation>
    <scope>NUCLEOTIDE SEQUENCE</scope>
    <source>
        <strain evidence="4">NAR14</strain>
    </source>
</reference>
<evidence type="ECO:0000313" key="5">
    <source>
        <dbReference type="Proteomes" id="UP001139516"/>
    </source>
</evidence>
<proteinExistence type="predicted"/>
<protein>
    <submittedName>
        <fullName evidence="4">FAD-binding oxidoreductase</fullName>
    </submittedName>
</protein>
<dbReference type="InterPro" id="IPR036318">
    <property type="entry name" value="FAD-bd_PCMH-like_sf"/>
</dbReference>
<dbReference type="Gene3D" id="3.30.465.10">
    <property type="match status" value="1"/>
</dbReference>
<keyword evidence="1" id="KW-0285">Flavoprotein</keyword>
<name>A0A9X2BWM0_9PROT</name>
<dbReference type="InterPro" id="IPR010031">
    <property type="entry name" value="FAD_lactone_oxidase-like"/>
</dbReference>
<gene>
    <name evidence="4" type="ORF">M0638_17585</name>
</gene>
<dbReference type="RefSeq" id="WP_248668307.1">
    <property type="nucleotide sequence ID" value="NZ_JALPRX010000076.1"/>
</dbReference>
<keyword evidence="2" id="KW-0560">Oxidoreductase</keyword>
<dbReference type="AlphaFoldDB" id="A0A9X2BWM0"/>
<dbReference type="Proteomes" id="UP001139516">
    <property type="component" value="Unassembled WGS sequence"/>
</dbReference>
<dbReference type="InterPro" id="IPR016166">
    <property type="entry name" value="FAD-bd_PCMH"/>
</dbReference>
<dbReference type="Pfam" id="PF04030">
    <property type="entry name" value="ALO"/>
    <property type="match status" value="1"/>
</dbReference>
<dbReference type="InterPro" id="IPR006094">
    <property type="entry name" value="Oxid_FAD_bind_N"/>
</dbReference>
<sequence>MKLSGWGRYPRVDCARAVMRDAEGARATVLGQESLIARGNGRSYGDASLNARCTLSTLRSDRLLAFDPASGRVTCEAGLLLSELLAFSVPRGWFAPVTPGTRFVTIGGMVAADVHGKNHHLAGTFGNHVESLLLLTADGAVRRCARDENADLLRATIGGMGLTGVILEVTFCLIPVETGAIRQETLRAGSFDEIMALCEESEGWTYTVAWIDCLARGKRLGRSLLYRGEHATRAEAPDATLAPPGRKLRNVPVDFPRIALNPWSMRAFNALYYGRGRPGTALVDYVTYFYPLDAVGEWNRIYGRGGFTQYQCVIPKAASRAGITAVLEKVSAAGMGSFLAVLKLFGAEGEGLLSFPTEGYTLTLDFPVDTATLNLLLELDAIVADHGGRLYLAKDSRTGARMMRRGYPRLDEFLALRERYDPHRRFESLQSQRLDL</sequence>
<dbReference type="Gene3D" id="1.10.45.10">
    <property type="entry name" value="Vanillyl-alcohol Oxidase, Chain A, domain 4"/>
    <property type="match status" value="1"/>
</dbReference>
<keyword evidence="5" id="KW-1185">Reference proteome</keyword>
<dbReference type="InterPro" id="IPR016171">
    <property type="entry name" value="Vanillyl_alc_oxidase_C-sub2"/>
</dbReference>
<dbReference type="GO" id="GO:0071949">
    <property type="term" value="F:FAD binding"/>
    <property type="evidence" value="ECO:0007669"/>
    <property type="project" value="InterPro"/>
</dbReference>
<dbReference type="GO" id="GO:0003885">
    <property type="term" value="F:D-arabinono-1,4-lactone oxidase activity"/>
    <property type="evidence" value="ECO:0007669"/>
    <property type="project" value="InterPro"/>
</dbReference>